<dbReference type="Pfam" id="PF00078">
    <property type="entry name" value="RVT_1"/>
    <property type="match status" value="1"/>
</dbReference>
<feature type="non-terminal residue" evidence="10">
    <location>
        <position position="262"/>
    </location>
</feature>
<evidence type="ECO:0000256" key="4">
    <source>
        <dbReference type="ARBA" id="ARBA00022695"/>
    </source>
</evidence>
<dbReference type="EMBL" id="KL411150">
    <property type="protein sequence ID" value="KFR03848.1"/>
    <property type="molecule type" value="Genomic_DNA"/>
</dbReference>
<evidence type="ECO:0000259" key="9">
    <source>
        <dbReference type="PROSITE" id="PS50878"/>
    </source>
</evidence>
<dbReference type="InterPro" id="IPR043502">
    <property type="entry name" value="DNA/RNA_pol_sf"/>
</dbReference>
<organism evidence="10 11">
    <name type="scientific">Nipponia nippon</name>
    <name type="common">Crested ibis</name>
    <name type="synonym">Ibis nippon</name>
    <dbReference type="NCBI Taxonomy" id="128390"/>
    <lineage>
        <taxon>Eukaryota</taxon>
        <taxon>Metazoa</taxon>
        <taxon>Chordata</taxon>
        <taxon>Craniata</taxon>
        <taxon>Vertebrata</taxon>
        <taxon>Euteleostomi</taxon>
        <taxon>Archelosauria</taxon>
        <taxon>Archosauria</taxon>
        <taxon>Dinosauria</taxon>
        <taxon>Saurischia</taxon>
        <taxon>Theropoda</taxon>
        <taxon>Coelurosauria</taxon>
        <taxon>Aves</taxon>
        <taxon>Neognathae</taxon>
        <taxon>Neoaves</taxon>
        <taxon>Aequornithes</taxon>
        <taxon>Pelecaniformes</taxon>
        <taxon>Threskiornithidae</taxon>
        <taxon>Nipponia</taxon>
    </lineage>
</organism>
<dbReference type="GO" id="GO:0035613">
    <property type="term" value="F:RNA stem-loop binding"/>
    <property type="evidence" value="ECO:0007669"/>
    <property type="project" value="TreeGrafter"/>
</dbReference>
<evidence type="ECO:0000313" key="10">
    <source>
        <dbReference type="EMBL" id="KFR03848.1"/>
    </source>
</evidence>
<proteinExistence type="inferred from homology"/>
<name>A0A091VN11_NIPNI</name>
<keyword evidence="5" id="KW-0540">Nuclease</keyword>
<dbReference type="GO" id="GO:0004523">
    <property type="term" value="F:RNA-DNA hybrid ribonuclease activity"/>
    <property type="evidence" value="ECO:0007669"/>
    <property type="project" value="UniProtKB-EC"/>
</dbReference>
<dbReference type="InterPro" id="IPR000477">
    <property type="entry name" value="RT_dom"/>
</dbReference>
<keyword evidence="4" id="KW-0548">Nucleotidyltransferase</keyword>
<dbReference type="STRING" id="128390.A0A091VN11"/>
<evidence type="ECO:0000256" key="8">
    <source>
        <dbReference type="ARBA" id="ARBA00022918"/>
    </source>
</evidence>
<dbReference type="PANTHER" id="PTHR41694:SF3">
    <property type="entry name" value="RNA-DIRECTED DNA POLYMERASE-RELATED"/>
    <property type="match status" value="1"/>
</dbReference>
<evidence type="ECO:0000256" key="6">
    <source>
        <dbReference type="ARBA" id="ARBA00022759"/>
    </source>
</evidence>
<dbReference type="Proteomes" id="UP000053283">
    <property type="component" value="Unassembled WGS sequence"/>
</dbReference>
<dbReference type="EC" id="3.1.26.4" evidence="2"/>
<dbReference type="InterPro" id="IPR043128">
    <property type="entry name" value="Rev_trsase/Diguanyl_cyclase"/>
</dbReference>
<keyword evidence="7" id="KW-0378">Hydrolase</keyword>
<dbReference type="AlphaFoldDB" id="A0A091VN11"/>
<dbReference type="PANTHER" id="PTHR41694">
    <property type="entry name" value="ENDOGENOUS RETROVIRUS GROUP K MEMBER POL PROTEIN"/>
    <property type="match status" value="1"/>
</dbReference>
<feature type="domain" description="Reverse transcriptase" evidence="9">
    <location>
        <begin position="17"/>
        <end position="205"/>
    </location>
</feature>
<evidence type="ECO:0000256" key="5">
    <source>
        <dbReference type="ARBA" id="ARBA00022722"/>
    </source>
</evidence>
<gene>
    <name evidence="10" type="ORF">Y956_08036</name>
</gene>
<keyword evidence="3" id="KW-0808">Transferase</keyword>
<evidence type="ECO:0000256" key="3">
    <source>
        <dbReference type="ARBA" id="ARBA00022679"/>
    </source>
</evidence>
<dbReference type="PROSITE" id="PS50878">
    <property type="entry name" value="RT_POL"/>
    <property type="match status" value="1"/>
</dbReference>
<evidence type="ECO:0000256" key="2">
    <source>
        <dbReference type="ARBA" id="ARBA00012180"/>
    </source>
</evidence>
<keyword evidence="11" id="KW-1185">Reference proteome</keyword>
<comment type="similarity">
    <text evidence="1">Belongs to the beta type-B retroviral polymerase family. HERV class-II K(HML-2) pol subfamily.</text>
</comment>
<accession>A0A091VN11</accession>
<dbReference type="Gene3D" id="3.30.70.270">
    <property type="match status" value="2"/>
</dbReference>
<dbReference type="Gene3D" id="3.10.10.10">
    <property type="entry name" value="HIV Type 1 Reverse Transcriptase, subunit A, domain 1"/>
    <property type="match status" value="1"/>
</dbReference>
<feature type="non-terminal residue" evidence="10">
    <location>
        <position position="1"/>
    </location>
</feature>
<protein>
    <recommendedName>
        <fullName evidence="2">ribonuclease H</fullName>
        <ecNumber evidence="2">3.1.26.4</ecNumber>
    </recommendedName>
</protein>
<dbReference type="GO" id="GO:0003964">
    <property type="term" value="F:RNA-directed DNA polymerase activity"/>
    <property type="evidence" value="ECO:0007669"/>
    <property type="project" value="UniProtKB-KW"/>
</dbReference>
<reference evidence="10 11" key="1">
    <citation type="submission" date="2014-04" db="EMBL/GenBank/DDBJ databases">
        <title>Genome evolution of avian class.</title>
        <authorList>
            <person name="Zhang G."/>
            <person name="Li C."/>
        </authorList>
    </citation>
    <scope>NUCLEOTIDE SEQUENCE [LARGE SCALE GENOMIC DNA]</scope>
    <source>
        <strain evidence="10">BGI_Y956</strain>
    </source>
</reference>
<sequence>IDRGKKAAVRQLVQRELDAGHIEPSTSPWNTPVFVIKKKLGAWRLLRDLRAVNACIQDMGPLQAGLPSPAMIPPDYPIVVIDIRDCFFSVLLHEEDRVRFAFTVPEPNNQHPCARYQWKVLPQGMKNSPVLCQIAVAAAICPIRENFPTVIIFHYMDDVLLASNQEELLEKARVQLIVSLERHGLHIEPRKTQVGRAVKYLGTQLRPRSVTAQSFEIRTTVTTLHEAQKLIGQLLWLRNFIPISEAEMTTLYQLLKGGDSPL</sequence>
<keyword evidence="6" id="KW-0255">Endonuclease</keyword>
<evidence type="ECO:0000313" key="11">
    <source>
        <dbReference type="Proteomes" id="UP000053283"/>
    </source>
</evidence>
<evidence type="ECO:0000256" key="7">
    <source>
        <dbReference type="ARBA" id="ARBA00022801"/>
    </source>
</evidence>
<keyword evidence="8" id="KW-0695">RNA-directed DNA polymerase</keyword>
<evidence type="ECO:0000256" key="1">
    <source>
        <dbReference type="ARBA" id="ARBA00010879"/>
    </source>
</evidence>
<dbReference type="SUPFAM" id="SSF56672">
    <property type="entry name" value="DNA/RNA polymerases"/>
    <property type="match status" value="1"/>
</dbReference>